<proteinExistence type="predicted"/>
<dbReference type="EC" id="6.1.1.20" evidence="1"/>
<dbReference type="Pfam" id="PF01409">
    <property type="entry name" value="tRNA-synt_2d"/>
    <property type="match status" value="2"/>
</dbReference>
<evidence type="ECO:0000256" key="4">
    <source>
        <dbReference type="ARBA" id="ARBA00022840"/>
    </source>
</evidence>
<dbReference type="CDD" id="cd00496">
    <property type="entry name" value="PheRS_alpha_core"/>
    <property type="match status" value="1"/>
</dbReference>
<dbReference type="Gene3D" id="3.30.930.10">
    <property type="entry name" value="Bira Bifunctional Protein, Domain 2"/>
    <property type="match status" value="1"/>
</dbReference>
<evidence type="ECO:0000256" key="6">
    <source>
        <dbReference type="ARBA" id="ARBA00023146"/>
    </source>
</evidence>
<evidence type="ECO:0000256" key="2">
    <source>
        <dbReference type="ARBA" id="ARBA00022598"/>
    </source>
</evidence>
<evidence type="ECO:0000256" key="7">
    <source>
        <dbReference type="ARBA" id="ARBA00049255"/>
    </source>
</evidence>
<keyword evidence="6" id="KW-0030">Aminoacyl-tRNA synthetase</keyword>
<dbReference type="PROSITE" id="PS50862">
    <property type="entry name" value="AA_TRNA_LIGASE_II"/>
    <property type="match status" value="1"/>
</dbReference>
<feature type="domain" description="Aminoacyl-transfer RNA synthetases class-II family profile" evidence="8">
    <location>
        <begin position="110"/>
        <end position="386"/>
    </location>
</feature>
<dbReference type="InterPro" id="IPR002319">
    <property type="entry name" value="Phenylalanyl-tRNA_Synthase"/>
</dbReference>
<organism evidence="9 10">
    <name type="scientific">Priapulus caudatus</name>
    <name type="common">Priapulid worm</name>
    <dbReference type="NCBI Taxonomy" id="37621"/>
    <lineage>
        <taxon>Eukaryota</taxon>
        <taxon>Metazoa</taxon>
        <taxon>Ecdysozoa</taxon>
        <taxon>Scalidophora</taxon>
        <taxon>Priapulida</taxon>
        <taxon>Priapulimorpha</taxon>
        <taxon>Priapulimorphida</taxon>
        <taxon>Priapulidae</taxon>
        <taxon>Priapulus</taxon>
    </lineage>
</organism>
<evidence type="ECO:0000313" key="9">
    <source>
        <dbReference type="Proteomes" id="UP000695022"/>
    </source>
</evidence>
<keyword evidence="9" id="KW-1185">Reference proteome</keyword>
<keyword evidence="2" id="KW-0436">Ligase</keyword>
<keyword evidence="3" id="KW-0547">Nucleotide-binding</keyword>
<keyword evidence="5" id="KW-0648">Protein biosynthesis</keyword>
<dbReference type="SUPFAM" id="SSF55681">
    <property type="entry name" value="Class II aaRS and biotin synthetases"/>
    <property type="match status" value="1"/>
</dbReference>
<dbReference type="InterPro" id="IPR004530">
    <property type="entry name" value="Phe-tRNA-synth_IIc_mito"/>
</dbReference>
<dbReference type="PANTHER" id="PTHR11538:SF41">
    <property type="entry name" value="PHENYLALANINE--TRNA LIGASE, MITOCHONDRIAL"/>
    <property type="match status" value="1"/>
</dbReference>
<keyword evidence="4" id="KW-0067">ATP-binding</keyword>
<dbReference type="InterPro" id="IPR045864">
    <property type="entry name" value="aa-tRNA-synth_II/BPL/LPL"/>
</dbReference>
<comment type="catalytic activity">
    <reaction evidence="7">
        <text>tRNA(Phe) + L-phenylalanine + ATP = L-phenylalanyl-tRNA(Phe) + AMP + diphosphate + H(+)</text>
        <dbReference type="Rhea" id="RHEA:19413"/>
        <dbReference type="Rhea" id="RHEA-COMP:9668"/>
        <dbReference type="Rhea" id="RHEA-COMP:9699"/>
        <dbReference type="ChEBI" id="CHEBI:15378"/>
        <dbReference type="ChEBI" id="CHEBI:30616"/>
        <dbReference type="ChEBI" id="CHEBI:33019"/>
        <dbReference type="ChEBI" id="CHEBI:58095"/>
        <dbReference type="ChEBI" id="CHEBI:78442"/>
        <dbReference type="ChEBI" id="CHEBI:78531"/>
        <dbReference type="ChEBI" id="CHEBI:456215"/>
        <dbReference type="EC" id="6.1.1.20"/>
    </reaction>
</comment>
<evidence type="ECO:0000256" key="3">
    <source>
        <dbReference type="ARBA" id="ARBA00022741"/>
    </source>
</evidence>
<evidence type="ECO:0000259" key="8">
    <source>
        <dbReference type="PROSITE" id="PS50862"/>
    </source>
</evidence>
<evidence type="ECO:0000313" key="10">
    <source>
        <dbReference type="RefSeq" id="XP_014678978.1"/>
    </source>
</evidence>
<evidence type="ECO:0000256" key="5">
    <source>
        <dbReference type="ARBA" id="ARBA00022917"/>
    </source>
</evidence>
<dbReference type="Proteomes" id="UP000695022">
    <property type="component" value="Unplaced"/>
</dbReference>
<dbReference type="GeneID" id="106818820"/>
<dbReference type="PANTHER" id="PTHR11538">
    <property type="entry name" value="PHENYLALANYL-TRNA SYNTHETASE"/>
    <property type="match status" value="1"/>
</dbReference>
<reference evidence="10" key="1">
    <citation type="submission" date="2025-08" db="UniProtKB">
        <authorList>
            <consortium name="RefSeq"/>
        </authorList>
    </citation>
    <scope>IDENTIFICATION</scope>
</reference>
<dbReference type="RefSeq" id="XP_014678978.1">
    <property type="nucleotide sequence ID" value="XM_014823492.1"/>
</dbReference>
<evidence type="ECO:0000256" key="1">
    <source>
        <dbReference type="ARBA" id="ARBA00012814"/>
    </source>
</evidence>
<name>A0ABM1F3F7_PRICU</name>
<gene>
    <name evidence="10" type="primary">LOC106818820</name>
</gene>
<accession>A0ABM1F3F7</accession>
<dbReference type="InterPro" id="IPR006195">
    <property type="entry name" value="aa-tRNA-synth_II"/>
</dbReference>
<protein>
    <recommendedName>
        <fullName evidence="1">phenylalanine--tRNA ligase</fullName>
        <ecNumber evidence="1">6.1.1.20</ecNumber>
    </recommendedName>
</protein>
<sequence>MTSAVVTRCLRALSQHARQLSNHVTATRVLAPPHLPLGCGGATCRSNRVGLALRRYHDTPSLTADAVAAETIKIDGESFPRDRLTNVTPRIASHVARDLPDRRRHPLWHVKNRIRDYFHATYRKSGRTPLFSLCENLSPIVTIEQNFDSLLTPTDHVSRSPADSYYVNEGRMLRAHTSAHQRDLVRMGLDAFLVVGDCYRRDEIDASHYPVFHQCEGVRLFTEHQLFGRVEGGSELHIHTGDANGLPRRPERQQSHTLEAVKLAEHDLKVALEGLARNLFGDDIQLRWVDTYFPFTHPSWELEIYWKDDWMECLGCGIMEHKILESAGAGNKIGWAFGLGLDRLAMLLYDIPDIRLLWSEDSGFLSQFDFDDSSAPVKYQPISIYPQCTSDMSFWTRTAIQLMTLRLVRALEET</sequence>
<dbReference type="NCBIfam" id="TIGR00469">
    <property type="entry name" value="pheS_mito"/>
    <property type="match status" value="1"/>
</dbReference>